<dbReference type="Gene3D" id="3.40.190.10">
    <property type="entry name" value="Periplasmic binding protein-like II"/>
    <property type="match status" value="2"/>
</dbReference>
<evidence type="ECO:0000313" key="6">
    <source>
        <dbReference type="Proteomes" id="UP000189796"/>
    </source>
</evidence>
<keyword evidence="3" id="KW-0574">Periplasm</keyword>
<dbReference type="PANTHER" id="PTHR43649">
    <property type="entry name" value="ARABINOSE-BINDING PROTEIN-RELATED"/>
    <property type="match status" value="1"/>
</dbReference>
<sequence>MTAFAPSNRRSFLKTVAAALSSATVLCRAGRALAAEPINFASWSAGVDTVKSHIAAFEAKTGIKVNYTNSPFAQYRETMITKFIGKAPIDTLWVSDSWLPEWAEAGWIAPVDQYKTLVDNSDVDQFCVDSMTYKGKQYGNTYYSDYMAFIYNADMLAKAGIKAPPATWAEVVDQAKIIKDKGLAQWPVLISMAQETWLIEFMTAMVYSSGGHFTDDKGNAVMQDPANGAGAALRWLVDAVQKHKIISPSCVETGELAVLKAFSSGDNAFGLIPKYRLRTLNDPAQSKLAGNAKIALMPKGEKGSNATVGWMRFYGMTPRAQADAQRAADTVMLMDWFGGKADGEYKFQKMLFKDVGSGFGQKSLFNDPEIRAGYAAYGDVDLIAKQQSLARKKDVVTPWFGEWNDVNGTAWQQAIMGKVSVEQALNTSAAKWTELKKQS</sequence>
<evidence type="ECO:0000313" key="5">
    <source>
        <dbReference type="EMBL" id="SHG59345.1"/>
    </source>
</evidence>
<dbReference type="Proteomes" id="UP000189796">
    <property type="component" value="Chromosome I"/>
</dbReference>
<keyword evidence="4" id="KW-0732">Signal</keyword>
<dbReference type="InterPro" id="IPR006059">
    <property type="entry name" value="SBP"/>
</dbReference>
<dbReference type="PROSITE" id="PS51318">
    <property type="entry name" value="TAT"/>
    <property type="match status" value="1"/>
</dbReference>
<feature type="chain" id="PRO_5012951535" evidence="4">
    <location>
        <begin position="35"/>
        <end position="439"/>
    </location>
</feature>
<evidence type="ECO:0000256" key="4">
    <source>
        <dbReference type="SAM" id="SignalP"/>
    </source>
</evidence>
<dbReference type="Pfam" id="PF01547">
    <property type="entry name" value="SBP_bac_1"/>
    <property type="match status" value="1"/>
</dbReference>
<feature type="signal peptide" evidence="4">
    <location>
        <begin position="1"/>
        <end position="34"/>
    </location>
</feature>
<dbReference type="OrthoDB" id="9804061at2"/>
<accession>A0A1M5L325</accession>
<dbReference type="PANTHER" id="PTHR43649:SF12">
    <property type="entry name" value="DIACETYLCHITOBIOSE BINDING PROTEIN DASA"/>
    <property type="match status" value="1"/>
</dbReference>
<evidence type="ECO:0000256" key="1">
    <source>
        <dbReference type="ARBA" id="ARBA00004418"/>
    </source>
</evidence>
<dbReference type="SUPFAM" id="SSF53850">
    <property type="entry name" value="Periplasmic binding protein-like II"/>
    <property type="match status" value="1"/>
</dbReference>
<dbReference type="GO" id="GO:0042597">
    <property type="term" value="C:periplasmic space"/>
    <property type="evidence" value="ECO:0007669"/>
    <property type="project" value="UniProtKB-SubCell"/>
</dbReference>
<dbReference type="AlphaFoldDB" id="A0A1M5L325"/>
<evidence type="ECO:0000256" key="2">
    <source>
        <dbReference type="ARBA" id="ARBA00008520"/>
    </source>
</evidence>
<protein>
    <submittedName>
        <fullName evidence="5">Carbohydrate ABC transporter substrate-binding protein, CUT1 family</fullName>
    </submittedName>
</protein>
<comment type="subcellular location">
    <subcellularLocation>
        <location evidence="1">Periplasm</location>
    </subcellularLocation>
</comment>
<comment type="similarity">
    <text evidence="2">Belongs to the bacterial solute-binding protein 1 family.</text>
</comment>
<dbReference type="RefSeq" id="WP_079601126.1">
    <property type="nucleotide sequence ID" value="NZ_LT670817.1"/>
</dbReference>
<reference evidence="5 6" key="1">
    <citation type="submission" date="2016-11" db="EMBL/GenBank/DDBJ databases">
        <authorList>
            <person name="Jaros S."/>
            <person name="Januszkiewicz K."/>
            <person name="Wedrychowicz H."/>
        </authorList>
    </citation>
    <scope>NUCLEOTIDE SEQUENCE [LARGE SCALE GENOMIC DNA]</scope>
    <source>
        <strain evidence="5 6">GAS138</strain>
    </source>
</reference>
<proteinExistence type="inferred from homology"/>
<organism evidence="5 6">
    <name type="scientific">Bradyrhizobium erythrophlei</name>
    <dbReference type="NCBI Taxonomy" id="1437360"/>
    <lineage>
        <taxon>Bacteria</taxon>
        <taxon>Pseudomonadati</taxon>
        <taxon>Pseudomonadota</taxon>
        <taxon>Alphaproteobacteria</taxon>
        <taxon>Hyphomicrobiales</taxon>
        <taxon>Nitrobacteraceae</taxon>
        <taxon>Bradyrhizobium</taxon>
    </lineage>
</organism>
<gene>
    <name evidence="5" type="ORF">SAMN05443248_2075</name>
</gene>
<dbReference type="InterPro" id="IPR006311">
    <property type="entry name" value="TAT_signal"/>
</dbReference>
<name>A0A1M5L325_9BRAD</name>
<evidence type="ECO:0000256" key="3">
    <source>
        <dbReference type="ARBA" id="ARBA00022764"/>
    </source>
</evidence>
<dbReference type="EMBL" id="LT670817">
    <property type="protein sequence ID" value="SHG59345.1"/>
    <property type="molecule type" value="Genomic_DNA"/>
</dbReference>
<dbReference type="InterPro" id="IPR050490">
    <property type="entry name" value="Bact_solute-bd_prot1"/>
</dbReference>